<dbReference type="Pfam" id="PF01899">
    <property type="entry name" value="MNHE"/>
    <property type="match status" value="1"/>
</dbReference>
<name>A0ABY8FXI3_9ACTO</name>
<dbReference type="NCBIfam" id="NF006521">
    <property type="entry name" value="PRK08965.1-5"/>
    <property type="match status" value="1"/>
</dbReference>
<dbReference type="Proteomes" id="UP001215216">
    <property type="component" value="Chromosome"/>
</dbReference>
<dbReference type="PANTHER" id="PTHR34584">
    <property type="entry name" value="NA(+)/H(+) ANTIPORTER SUBUNIT E1"/>
    <property type="match status" value="1"/>
</dbReference>
<comment type="similarity">
    <text evidence="2">Belongs to the CPA3 antiporters (TC 2.A.63) subunit E family.</text>
</comment>
<evidence type="ECO:0000256" key="3">
    <source>
        <dbReference type="ARBA" id="ARBA00022475"/>
    </source>
</evidence>
<keyword evidence="9" id="KW-1185">Reference proteome</keyword>
<evidence type="ECO:0000256" key="6">
    <source>
        <dbReference type="ARBA" id="ARBA00023136"/>
    </source>
</evidence>
<evidence type="ECO:0000256" key="4">
    <source>
        <dbReference type="ARBA" id="ARBA00022692"/>
    </source>
</evidence>
<dbReference type="EMBL" id="CP121208">
    <property type="protein sequence ID" value="WFM83226.1"/>
    <property type="molecule type" value="Genomic_DNA"/>
</dbReference>
<feature type="transmembrane region" description="Helical" evidence="7">
    <location>
        <begin position="44"/>
        <end position="61"/>
    </location>
</feature>
<protein>
    <submittedName>
        <fullName evidence="8">Na+/H+ antiporter subunit E</fullName>
    </submittedName>
</protein>
<keyword evidence="3" id="KW-1003">Cell membrane</keyword>
<reference evidence="8 9" key="1">
    <citation type="submission" date="2023-03" db="EMBL/GenBank/DDBJ databases">
        <title>Complete genome of Arcanobacterium canis strain DSM 25104 isolated in 2010 from a canine otitis externa in Germany.</title>
        <authorList>
            <person name="Borowiak M."/>
            <person name="Kreitlow A."/>
            <person name="Malorny B."/>
            <person name="Laemmler C."/>
            <person name="Prenger-Berninghoff E."/>
            <person name="Ploetz M."/>
            <person name="Abdulmawjood A."/>
        </authorList>
    </citation>
    <scope>NUCLEOTIDE SEQUENCE [LARGE SCALE GENOMIC DNA]</scope>
    <source>
        <strain evidence="8 9">DSM 25104</strain>
    </source>
</reference>
<evidence type="ECO:0000256" key="2">
    <source>
        <dbReference type="ARBA" id="ARBA00006228"/>
    </source>
</evidence>
<feature type="transmembrane region" description="Helical" evidence="7">
    <location>
        <begin position="73"/>
        <end position="98"/>
    </location>
</feature>
<dbReference type="RefSeq" id="WP_278012651.1">
    <property type="nucleotide sequence ID" value="NZ_CP121208.1"/>
</dbReference>
<keyword evidence="5 7" id="KW-1133">Transmembrane helix</keyword>
<dbReference type="InterPro" id="IPR002758">
    <property type="entry name" value="Cation_antiport_E"/>
</dbReference>
<keyword evidence="6 7" id="KW-0472">Membrane</keyword>
<organism evidence="8 9">
    <name type="scientific">Arcanobacterium canis</name>
    <dbReference type="NCBI Taxonomy" id="999183"/>
    <lineage>
        <taxon>Bacteria</taxon>
        <taxon>Bacillati</taxon>
        <taxon>Actinomycetota</taxon>
        <taxon>Actinomycetes</taxon>
        <taxon>Actinomycetales</taxon>
        <taxon>Actinomycetaceae</taxon>
        <taxon>Arcanobacterium</taxon>
    </lineage>
</organism>
<proteinExistence type="inferred from homology"/>
<feature type="transmembrane region" description="Helical" evidence="7">
    <location>
        <begin position="21"/>
        <end position="38"/>
    </location>
</feature>
<keyword evidence="4 7" id="KW-0812">Transmembrane</keyword>
<evidence type="ECO:0000256" key="5">
    <source>
        <dbReference type="ARBA" id="ARBA00022989"/>
    </source>
</evidence>
<accession>A0ABY8FXI3</accession>
<gene>
    <name evidence="8" type="ORF">P7079_07490</name>
</gene>
<comment type="subcellular location">
    <subcellularLocation>
        <location evidence="1">Cell membrane</location>
        <topology evidence="1">Multi-pass membrane protein</topology>
    </subcellularLocation>
</comment>
<evidence type="ECO:0000256" key="1">
    <source>
        <dbReference type="ARBA" id="ARBA00004651"/>
    </source>
</evidence>
<evidence type="ECO:0000313" key="9">
    <source>
        <dbReference type="Proteomes" id="UP001215216"/>
    </source>
</evidence>
<evidence type="ECO:0000256" key="7">
    <source>
        <dbReference type="SAM" id="Phobius"/>
    </source>
</evidence>
<sequence>MSKASDAIRYATRRPGRFPHASMGLLVGLTAVWVFLWGDPSTGNVVAGFIVALVVTTATPFPTAHFDGRFRPLGVVILVCSVLRDIVVSSLQLAWFILQGKRPQSAVIRVQLRGGSDVQMAMVAGLTAIVPGSVVIDTHSPTSMLYVHVFDVGQAGGIEGVHRSVLLVEEHVMRAFASHNELLAAGFVPGARTTAGRLPTPFAPPTDDMAVEEPK</sequence>
<evidence type="ECO:0000313" key="8">
    <source>
        <dbReference type="EMBL" id="WFM83226.1"/>
    </source>
</evidence>
<dbReference type="PANTHER" id="PTHR34584:SF1">
    <property type="entry name" value="NA(+)_H(+) ANTIPORTER SUBUNIT E1"/>
    <property type="match status" value="1"/>
</dbReference>